<evidence type="ECO:0000313" key="2">
    <source>
        <dbReference type="EMBL" id="ELY77332.1"/>
    </source>
</evidence>
<protein>
    <submittedName>
        <fullName evidence="2">Integrase family protein</fullName>
    </submittedName>
</protein>
<dbReference type="RefSeq" id="WP_008457711.1">
    <property type="nucleotide sequence ID" value="NZ_AOIJ01000062.1"/>
</dbReference>
<reference evidence="2 3" key="1">
    <citation type="journal article" date="2014" name="PLoS Genet.">
        <title>Phylogenetically driven sequencing of extremely halophilic archaea reveals strategies for static and dynamic osmo-response.</title>
        <authorList>
            <person name="Becker E.A."/>
            <person name="Seitzer P.M."/>
            <person name="Tritt A."/>
            <person name="Larsen D."/>
            <person name="Krusor M."/>
            <person name="Yao A.I."/>
            <person name="Wu D."/>
            <person name="Madern D."/>
            <person name="Eisen J.A."/>
            <person name="Darling A.E."/>
            <person name="Facciotti M.T."/>
        </authorList>
    </citation>
    <scope>NUCLEOTIDE SEQUENCE [LARGE SCALE GENOMIC DNA]</scope>
    <source>
        <strain evidence="2 3">JCM 14663</strain>
    </source>
</reference>
<accession>L9YV16</accession>
<dbReference type="AlphaFoldDB" id="L9YV16"/>
<dbReference type="PATRIC" id="fig|1230459.4.peg.3227"/>
<evidence type="ECO:0000313" key="3">
    <source>
        <dbReference type="Proteomes" id="UP000011592"/>
    </source>
</evidence>
<keyword evidence="3" id="KW-1185">Reference proteome</keyword>
<sequence>MSKELIPYRDTQRNLAASTTVNNCSDLRLSAERADTPLVDMERKDIEALLFEYKHEREIAKDPPPELPEGVPEVLPIPRP</sequence>
<gene>
    <name evidence="2" type="ORF">C486_16198</name>
</gene>
<feature type="region of interest" description="Disordered" evidence="1">
    <location>
        <begin position="60"/>
        <end position="80"/>
    </location>
</feature>
<evidence type="ECO:0000256" key="1">
    <source>
        <dbReference type="SAM" id="MobiDB-lite"/>
    </source>
</evidence>
<dbReference type="EMBL" id="AOIJ01000062">
    <property type="protein sequence ID" value="ELY77332.1"/>
    <property type="molecule type" value="Genomic_DNA"/>
</dbReference>
<organism evidence="2 3">
    <name type="scientific">Natrinema gari JCM 14663</name>
    <dbReference type="NCBI Taxonomy" id="1230459"/>
    <lineage>
        <taxon>Archaea</taxon>
        <taxon>Methanobacteriati</taxon>
        <taxon>Methanobacteriota</taxon>
        <taxon>Stenosarchaea group</taxon>
        <taxon>Halobacteria</taxon>
        <taxon>Halobacteriales</taxon>
        <taxon>Natrialbaceae</taxon>
        <taxon>Natrinema</taxon>
    </lineage>
</organism>
<proteinExistence type="predicted"/>
<dbReference type="Proteomes" id="UP000011592">
    <property type="component" value="Unassembled WGS sequence"/>
</dbReference>
<name>L9YV16_9EURY</name>
<comment type="caution">
    <text evidence="2">The sequence shown here is derived from an EMBL/GenBank/DDBJ whole genome shotgun (WGS) entry which is preliminary data.</text>
</comment>